<accession>A0A094JHX3</accession>
<dbReference type="Proteomes" id="UP000029264">
    <property type="component" value="Unassembled WGS sequence"/>
</dbReference>
<dbReference type="eggNOG" id="COG2114">
    <property type="taxonomic scope" value="Bacteria"/>
</dbReference>
<keyword evidence="2" id="KW-1185">Reference proteome</keyword>
<reference evidence="1 2" key="1">
    <citation type="submission" date="2014-06" db="EMBL/GenBank/DDBJ databases">
        <title>Shewanella sp. YQH10.</title>
        <authorList>
            <person name="Liu Y."/>
            <person name="Zeng R."/>
        </authorList>
    </citation>
    <scope>NUCLEOTIDE SEQUENCE [LARGE SCALE GENOMIC DNA]</scope>
    <source>
        <strain evidence="1 2">YQH10</strain>
    </source>
</reference>
<proteinExistence type="predicted"/>
<dbReference type="AlphaFoldDB" id="A0A094JHX3"/>
<comment type="caution">
    <text evidence="1">The sequence shown here is derived from an EMBL/GenBank/DDBJ whole genome shotgun (WGS) entry which is preliminary data.</text>
</comment>
<evidence type="ECO:0000313" key="1">
    <source>
        <dbReference type="EMBL" id="KFZ38797.1"/>
    </source>
</evidence>
<evidence type="ECO:0000313" key="2">
    <source>
        <dbReference type="Proteomes" id="UP000029264"/>
    </source>
</evidence>
<dbReference type="InterPro" id="IPR029787">
    <property type="entry name" value="Nucleotide_cyclase"/>
</dbReference>
<protein>
    <submittedName>
        <fullName evidence="1">Uncharacterized protein</fullName>
    </submittedName>
</protein>
<name>A0A094JHX3_9GAMM</name>
<dbReference type="EMBL" id="JPEO01000002">
    <property type="protein sequence ID" value="KFZ38797.1"/>
    <property type="molecule type" value="Genomic_DNA"/>
</dbReference>
<gene>
    <name evidence="1" type="ORF">HR45_05160</name>
</gene>
<dbReference type="Gene3D" id="3.30.70.1230">
    <property type="entry name" value="Nucleotide cyclase"/>
    <property type="match status" value="1"/>
</dbReference>
<dbReference type="STRING" id="1515746.HR45_05160"/>
<dbReference type="SUPFAM" id="SSF55073">
    <property type="entry name" value="Nucleotide cyclase"/>
    <property type="match status" value="1"/>
</dbReference>
<sequence length="250" mass="28518">MKSNNFRLLLINTIMVGFMVKVKEKIVVERNELNTPIAVLSGDIIRSTDLSDEMYEDLLYTLHNQLALIRTSDPNNKFEISRGDAFQIFVKDAKNAATYALLIRTSLRSRNSRYDCRISVAIGNNEGMVFRNSLGSSTGNIFTLSGRNLDSMKPATLKITTPIKSFNENFELLTKYLDNQMSGLTERQSEIVYEILKNITLNNKNITQKEIAETLEVNRVSVNRSINSANLNLITEYVEFFSKKITEYFI</sequence>
<organism evidence="1 2">
    <name type="scientific">Shewanella mangrovi</name>
    <dbReference type="NCBI Taxonomy" id="1515746"/>
    <lineage>
        <taxon>Bacteria</taxon>
        <taxon>Pseudomonadati</taxon>
        <taxon>Pseudomonadota</taxon>
        <taxon>Gammaproteobacteria</taxon>
        <taxon>Alteromonadales</taxon>
        <taxon>Shewanellaceae</taxon>
        <taxon>Shewanella</taxon>
    </lineage>
</organism>